<dbReference type="PROSITE" id="PS51635">
    <property type="entry name" value="PNPLA"/>
    <property type="match status" value="1"/>
</dbReference>
<dbReference type="Pfam" id="PF01734">
    <property type="entry name" value="Patatin"/>
    <property type="match status" value="1"/>
</dbReference>
<evidence type="ECO:0000313" key="6">
    <source>
        <dbReference type="EMBL" id="GIM48189.1"/>
    </source>
</evidence>
<accession>A0AAV4LLC5</accession>
<protein>
    <recommendedName>
        <fullName evidence="5">PNPLA domain-containing protein</fullName>
    </recommendedName>
</protein>
<evidence type="ECO:0000313" key="7">
    <source>
        <dbReference type="Proteomes" id="UP001057291"/>
    </source>
</evidence>
<dbReference type="InterPro" id="IPR050301">
    <property type="entry name" value="NTE"/>
</dbReference>
<dbReference type="EMBL" id="BOQE01000001">
    <property type="protein sequence ID" value="GIM48189.1"/>
    <property type="molecule type" value="Genomic_DNA"/>
</dbReference>
<feature type="domain" description="PNPLA" evidence="5">
    <location>
        <begin position="5"/>
        <end position="213"/>
    </location>
</feature>
<comment type="caution">
    <text evidence="6">The sequence shown here is derived from an EMBL/GenBank/DDBJ whole genome shotgun (WGS) entry which is preliminary data.</text>
</comment>
<evidence type="ECO:0000256" key="2">
    <source>
        <dbReference type="ARBA" id="ARBA00022963"/>
    </source>
</evidence>
<sequence>MKIGLALSGGTLRGFAHIGVLEVLLDAGIEADVVAGTSVGSIVGAMYALGYSPNLMSQLVCSFPGPKLIDWSLPAWSLAKIVLLFPFYYLGVVKDISRLLPMGLIAGDKLESYLRKLFKLTPVRKPVPLYVITTDLYTADTVIFTNDKNHEMQRTQSQQVYSQPRTVILPIDDLPSVVRASASIPGVFKPKQMGRHVLIDGGQRNNVPVDILYNIGCQKIIAVDLHRGSIHSNSIETFVDVFNRSMDIMMEDLSALRLSKYQFFPIIPKIEGVTWTSFNKIEYCLEIGRQTARDALPALRKYLQST</sequence>
<dbReference type="GO" id="GO:0016042">
    <property type="term" value="P:lipid catabolic process"/>
    <property type="evidence" value="ECO:0007669"/>
    <property type="project" value="UniProtKB-UniRule"/>
</dbReference>
<dbReference type="InterPro" id="IPR016035">
    <property type="entry name" value="Acyl_Trfase/lysoPLipase"/>
</dbReference>
<keyword evidence="3 4" id="KW-0443">Lipid metabolism</keyword>
<proteinExistence type="predicted"/>
<dbReference type="Proteomes" id="UP001057291">
    <property type="component" value="Unassembled WGS sequence"/>
</dbReference>
<reference evidence="6" key="1">
    <citation type="journal article" date="2023" name="Int. J. Syst. Evol. Microbiol.">
        <title>Collibacillus ludicampi gen. nov., sp. nov., a new soil bacterium of the family Alicyclobacillaceae.</title>
        <authorList>
            <person name="Jojima T."/>
            <person name="Ioku Y."/>
            <person name="Fukuta Y."/>
            <person name="Shirasaka N."/>
            <person name="Matsumura Y."/>
            <person name="Mori M."/>
        </authorList>
    </citation>
    <scope>NUCLEOTIDE SEQUENCE</scope>
    <source>
        <strain evidence="6">TP075</strain>
    </source>
</reference>
<feature type="short sequence motif" description="DGA/G" evidence="4">
    <location>
        <begin position="200"/>
        <end position="202"/>
    </location>
</feature>
<dbReference type="InterPro" id="IPR002641">
    <property type="entry name" value="PNPLA_dom"/>
</dbReference>
<keyword evidence="1 4" id="KW-0378">Hydrolase</keyword>
<name>A0AAV4LLC5_9BACL</name>
<keyword evidence="7" id="KW-1185">Reference proteome</keyword>
<dbReference type="RefSeq" id="WP_282201089.1">
    <property type="nucleotide sequence ID" value="NZ_BOQE01000001.1"/>
</dbReference>
<dbReference type="PANTHER" id="PTHR14226:SF29">
    <property type="entry name" value="NEUROPATHY TARGET ESTERASE SWS"/>
    <property type="match status" value="1"/>
</dbReference>
<evidence type="ECO:0000256" key="4">
    <source>
        <dbReference type="PROSITE-ProRule" id="PRU01161"/>
    </source>
</evidence>
<dbReference type="AlphaFoldDB" id="A0AAV4LLC5"/>
<comment type="caution">
    <text evidence="4">Lacks conserved residue(s) required for the propagation of feature annotation.</text>
</comment>
<dbReference type="PANTHER" id="PTHR14226">
    <property type="entry name" value="NEUROPATHY TARGET ESTERASE/SWISS CHEESE D.MELANOGASTER"/>
    <property type="match status" value="1"/>
</dbReference>
<evidence type="ECO:0000259" key="5">
    <source>
        <dbReference type="PROSITE" id="PS51635"/>
    </source>
</evidence>
<evidence type="ECO:0000256" key="1">
    <source>
        <dbReference type="ARBA" id="ARBA00022801"/>
    </source>
</evidence>
<feature type="active site" description="Proton acceptor" evidence="4">
    <location>
        <position position="200"/>
    </location>
</feature>
<dbReference type="SUPFAM" id="SSF52151">
    <property type="entry name" value="FabD/lysophospholipase-like"/>
    <property type="match status" value="1"/>
</dbReference>
<dbReference type="Gene3D" id="3.40.1090.10">
    <property type="entry name" value="Cytosolic phospholipase A2 catalytic domain"/>
    <property type="match status" value="2"/>
</dbReference>
<organism evidence="6 7">
    <name type="scientific">Collibacillus ludicampi</name>
    <dbReference type="NCBI Taxonomy" id="2771369"/>
    <lineage>
        <taxon>Bacteria</taxon>
        <taxon>Bacillati</taxon>
        <taxon>Bacillota</taxon>
        <taxon>Bacilli</taxon>
        <taxon>Bacillales</taxon>
        <taxon>Alicyclobacillaceae</taxon>
        <taxon>Collibacillus</taxon>
    </lineage>
</organism>
<evidence type="ECO:0000256" key="3">
    <source>
        <dbReference type="ARBA" id="ARBA00023098"/>
    </source>
</evidence>
<dbReference type="GO" id="GO:0016787">
    <property type="term" value="F:hydrolase activity"/>
    <property type="evidence" value="ECO:0007669"/>
    <property type="project" value="UniProtKB-UniRule"/>
</dbReference>
<keyword evidence="2 4" id="KW-0442">Lipid degradation</keyword>
<gene>
    <name evidence="6" type="ORF">DNHGIG_37380</name>
</gene>
<feature type="short sequence motif" description="GXSXG" evidence="4">
    <location>
        <begin position="36"/>
        <end position="40"/>
    </location>
</feature>
<feature type="active site" description="Nucleophile" evidence="4">
    <location>
        <position position="38"/>
    </location>
</feature>